<keyword evidence="3" id="KW-0067">ATP-binding</keyword>
<dbReference type="Proteomes" id="UP001595690">
    <property type="component" value="Unassembled WGS sequence"/>
</dbReference>
<evidence type="ECO:0000259" key="1">
    <source>
        <dbReference type="Pfam" id="PF13401"/>
    </source>
</evidence>
<dbReference type="InterPro" id="IPR027417">
    <property type="entry name" value="P-loop_NTPase"/>
</dbReference>
<dbReference type="Pfam" id="PF13401">
    <property type="entry name" value="AAA_22"/>
    <property type="match status" value="1"/>
</dbReference>
<evidence type="ECO:0000259" key="2">
    <source>
        <dbReference type="Pfam" id="PF25872"/>
    </source>
</evidence>
<sequence>MTADVGHTREAGNLPADMTSFVGRRQATAEVRRVLSAARLVTLTGVGGVGKSRLALHVGRAVRRRFPDGVWLVELAALGDPARVEQTIAAALGLRDHSRRDPVSVLTAFLKDKRLLLILDNCEHLLDECGRLVSRLLKAAPGLSVLATSREPLGVPGEHRWPVPPLSLPSTEAGASVPAHLCDALALFADRAATAAPGFVLTEDNKPEVTRLCRRLDGLPLAIELAAVRLRVLSVEELLARLEDRFALLKGGAPAALPRHNTLWTTVDWSFELCSEPERLLWARCSVFAGDFDLDAAEQVCAGLGLAPDEVFEAVTGLIDKSVLVREERATGVRYRTLETIRQYGRQRLAETDDTAGPQSRHRDYYLRLAEQADGDSSGPRQPEWAERLRVERANLFAALDHCLTVPGQDRDGLRLSAALWFYWIACGFVRDGRYWLDRALRASPAPSRERARALWVTGWIASLQGDYQSGLALLEESRDLALALGDDTALTEATQHLGWARVVAGDPPQAIPLLDDVLARRRASDRWTAPAVIIYPIQIFVAGMADDTGRAMDLLDECRSICASLGERWALSWALNAIGIVWLTAGDPRQAATHLCECLRVKRDVTDRLGYPFGVDLLAWVAATESDWTRAAVLQGAADKMWEPIGRPLFGFDLLIDQRQDWRTRTREALGERAYHDALQEGARMTPEQAIACALGE</sequence>
<organism evidence="3 4">
    <name type="scientific">Lentzea rhizosphaerae</name>
    <dbReference type="NCBI Taxonomy" id="2041025"/>
    <lineage>
        <taxon>Bacteria</taxon>
        <taxon>Bacillati</taxon>
        <taxon>Actinomycetota</taxon>
        <taxon>Actinomycetes</taxon>
        <taxon>Pseudonocardiales</taxon>
        <taxon>Pseudonocardiaceae</taxon>
        <taxon>Lentzea</taxon>
    </lineage>
</organism>
<accession>A0ABV8C1H1</accession>
<dbReference type="PANTHER" id="PTHR47691:SF3">
    <property type="entry name" value="HTH-TYPE TRANSCRIPTIONAL REGULATOR RV0890C-RELATED"/>
    <property type="match status" value="1"/>
</dbReference>
<name>A0ABV8C1H1_9PSEU</name>
<dbReference type="InterPro" id="IPR049945">
    <property type="entry name" value="AAA_22"/>
</dbReference>
<reference evidence="4" key="1">
    <citation type="journal article" date="2019" name="Int. J. Syst. Evol. Microbiol.">
        <title>The Global Catalogue of Microorganisms (GCM) 10K type strain sequencing project: providing services to taxonomists for standard genome sequencing and annotation.</title>
        <authorList>
            <consortium name="The Broad Institute Genomics Platform"/>
            <consortium name="The Broad Institute Genome Sequencing Center for Infectious Disease"/>
            <person name="Wu L."/>
            <person name="Ma J."/>
        </authorList>
    </citation>
    <scope>NUCLEOTIDE SEQUENCE [LARGE SCALE GENOMIC DNA]</scope>
    <source>
        <strain evidence="4">CGMCC 4.7405</strain>
    </source>
</reference>
<dbReference type="GO" id="GO:0005524">
    <property type="term" value="F:ATP binding"/>
    <property type="evidence" value="ECO:0007669"/>
    <property type="project" value="UniProtKB-KW"/>
</dbReference>
<keyword evidence="3" id="KW-0547">Nucleotide-binding</keyword>
<dbReference type="PRINTS" id="PR00364">
    <property type="entry name" value="DISEASERSIST"/>
</dbReference>
<evidence type="ECO:0000313" key="3">
    <source>
        <dbReference type="EMBL" id="MFC3895845.1"/>
    </source>
</evidence>
<dbReference type="Gene3D" id="3.40.50.300">
    <property type="entry name" value="P-loop containing nucleotide triphosphate hydrolases"/>
    <property type="match status" value="1"/>
</dbReference>
<feature type="domain" description="ORC1/DEAH AAA+ ATPase" evidence="1">
    <location>
        <begin position="37"/>
        <end position="137"/>
    </location>
</feature>
<gene>
    <name evidence="3" type="ORF">ACFOWZ_30580</name>
</gene>
<protein>
    <submittedName>
        <fullName evidence="3">ATP-binding protein</fullName>
    </submittedName>
</protein>
<dbReference type="InterPro" id="IPR011990">
    <property type="entry name" value="TPR-like_helical_dom_sf"/>
</dbReference>
<dbReference type="InterPro" id="IPR058852">
    <property type="entry name" value="HTH_77"/>
</dbReference>
<dbReference type="SUPFAM" id="SSF48452">
    <property type="entry name" value="TPR-like"/>
    <property type="match status" value="1"/>
</dbReference>
<keyword evidence="4" id="KW-1185">Reference proteome</keyword>
<dbReference type="PANTHER" id="PTHR47691">
    <property type="entry name" value="REGULATOR-RELATED"/>
    <property type="match status" value="1"/>
</dbReference>
<dbReference type="Gene3D" id="1.25.40.10">
    <property type="entry name" value="Tetratricopeptide repeat domain"/>
    <property type="match status" value="1"/>
</dbReference>
<evidence type="ECO:0000313" key="4">
    <source>
        <dbReference type="Proteomes" id="UP001595690"/>
    </source>
</evidence>
<dbReference type="Pfam" id="PF25872">
    <property type="entry name" value="HTH_77"/>
    <property type="match status" value="1"/>
</dbReference>
<dbReference type="EMBL" id="JBHRZI010000027">
    <property type="protein sequence ID" value="MFC3895845.1"/>
    <property type="molecule type" value="Genomic_DNA"/>
</dbReference>
<feature type="domain" description="Winged helix-turn-helix" evidence="2">
    <location>
        <begin position="276"/>
        <end position="350"/>
    </location>
</feature>
<dbReference type="RefSeq" id="WP_382377374.1">
    <property type="nucleotide sequence ID" value="NZ_JBHRZI010000027.1"/>
</dbReference>
<proteinExistence type="predicted"/>
<comment type="caution">
    <text evidence="3">The sequence shown here is derived from an EMBL/GenBank/DDBJ whole genome shotgun (WGS) entry which is preliminary data.</text>
</comment>
<dbReference type="SUPFAM" id="SSF52540">
    <property type="entry name" value="P-loop containing nucleoside triphosphate hydrolases"/>
    <property type="match status" value="1"/>
</dbReference>